<evidence type="ECO:0000313" key="1">
    <source>
        <dbReference type="EMBL" id="KYM96162.1"/>
    </source>
</evidence>
<evidence type="ECO:0000313" key="2">
    <source>
        <dbReference type="Proteomes" id="UP000078542"/>
    </source>
</evidence>
<organism evidence="1 2">
    <name type="scientific">Cyphomyrmex costatus</name>
    <dbReference type="NCBI Taxonomy" id="456900"/>
    <lineage>
        <taxon>Eukaryota</taxon>
        <taxon>Metazoa</taxon>
        <taxon>Ecdysozoa</taxon>
        <taxon>Arthropoda</taxon>
        <taxon>Hexapoda</taxon>
        <taxon>Insecta</taxon>
        <taxon>Pterygota</taxon>
        <taxon>Neoptera</taxon>
        <taxon>Endopterygota</taxon>
        <taxon>Hymenoptera</taxon>
        <taxon>Apocrita</taxon>
        <taxon>Aculeata</taxon>
        <taxon>Formicoidea</taxon>
        <taxon>Formicidae</taxon>
        <taxon>Myrmicinae</taxon>
        <taxon>Cyphomyrmex</taxon>
    </lineage>
</organism>
<reference evidence="1 2" key="1">
    <citation type="submission" date="2016-03" db="EMBL/GenBank/DDBJ databases">
        <title>Cyphomyrmex costatus WGS genome.</title>
        <authorList>
            <person name="Nygaard S."/>
            <person name="Hu H."/>
            <person name="Boomsma J."/>
            <person name="Zhang G."/>
        </authorList>
    </citation>
    <scope>NUCLEOTIDE SEQUENCE [LARGE SCALE GENOMIC DNA]</scope>
    <source>
        <strain evidence="1">MS0001</strain>
        <tissue evidence="1">Whole body</tissue>
    </source>
</reference>
<protein>
    <submittedName>
        <fullName evidence="1">Uncharacterized protein</fullName>
    </submittedName>
</protein>
<dbReference type="EMBL" id="KQ978231">
    <property type="protein sequence ID" value="KYM96162.1"/>
    <property type="molecule type" value="Genomic_DNA"/>
</dbReference>
<name>A0A195C5P0_9HYME</name>
<sequence>RCLHYGTSCEKKPSLRSFDAAYGCVAHKQLSRATVLIVYGDARNLRHAIVKIIVVVNQLCLVGCNEIGESNRLLPGSIGDDYRAAIQLQNWR</sequence>
<keyword evidence="2" id="KW-1185">Reference proteome</keyword>
<feature type="non-terminal residue" evidence="1">
    <location>
        <position position="1"/>
    </location>
</feature>
<dbReference type="Proteomes" id="UP000078542">
    <property type="component" value="Unassembled WGS sequence"/>
</dbReference>
<dbReference type="AlphaFoldDB" id="A0A195C5P0"/>
<accession>A0A195C5P0</accession>
<proteinExistence type="predicted"/>
<gene>
    <name evidence="1" type="ORF">ALC62_13213</name>
</gene>